<accession>A0ABW2XU89</accession>
<feature type="domain" description="MOSC" evidence="1">
    <location>
        <begin position="32"/>
        <end position="166"/>
    </location>
</feature>
<organism evidence="2 3">
    <name type="scientific">Actinomadura fibrosa</name>
    <dbReference type="NCBI Taxonomy" id="111802"/>
    <lineage>
        <taxon>Bacteria</taxon>
        <taxon>Bacillati</taxon>
        <taxon>Actinomycetota</taxon>
        <taxon>Actinomycetes</taxon>
        <taxon>Streptosporangiales</taxon>
        <taxon>Thermomonosporaceae</taxon>
        <taxon>Actinomadura</taxon>
    </lineage>
</organism>
<comment type="caution">
    <text evidence="2">The sequence shown here is derived from an EMBL/GenBank/DDBJ whole genome shotgun (WGS) entry which is preliminary data.</text>
</comment>
<name>A0ABW2XU89_9ACTN</name>
<dbReference type="InterPro" id="IPR052353">
    <property type="entry name" value="Benzoxazolinone_Detox_Enz"/>
</dbReference>
<dbReference type="EMBL" id="JBHTGP010000018">
    <property type="protein sequence ID" value="MFD0689926.1"/>
    <property type="molecule type" value="Genomic_DNA"/>
</dbReference>
<reference evidence="3" key="1">
    <citation type="journal article" date="2019" name="Int. J. Syst. Evol. Microbiol.">
        <title>The Global Catalogue of Microorganisms (GCM) 10K type strain sequencing project: providing services to taxonomists for standard genome sequencing and annotation.</title>
        <authorList>
            <consortium name="The Broad Institute Genomics Platform"/>
            <consortium name="The Broad Institute Genome Sequencing Center for Infectious Disease"/>
            <person name="Wu L."/>
            <person name="Ma J."/>
        </authorList>
    </citation>
    <scope>NUCLEOTIDE SEQUENCE [LARGE SCALE GENOMIC DNA]</scope>
    <source>
        <strain evidence="3">JCM 9371</strain>
    </source>
</reference>
<dbReference type="SUPFAM" id="SSF50800">
    <property type="entry name" value="PK beta-barrel domain-like"/>
    <property type="match status" value="1"/>
</dbReference>
<dbReference type="Proteomes" id="UP001597063">
    <property type="component" value="Unassembled WGS sequence"/>
</dbReference>
<evidence type="ECO:0000259" key="1">
    <source>
        <dbReference type="PROSITE" id="PS51340"/>
    </source>
</evidence>
<protein>
    <submittedName>
        <fullName evidence="2">MOSC domain-containing protein</fullName>
    </submittedName>
</protein>
<evidence type="ECO:0000313" key="3">
    <source>
        <dbReference type="Proteomes" id="UP001597063"/>
    </source>
</evidence>
<dbReference type="Gene3D" id="2.40.33.20">
    <property type="entry name" value="PK beta-barrel domain-like"/>
    <property type="match status" value="1"/>
</dbReference>
<dbReference type="InterPro" id="IPR011037">
    <property type="entry name" value="Pyrv_Knase-like_insert_dom_sf"/>
</dbReference>
<evidence type="ECO:0000313" key="2">
    <source>
        <dbReference type="EMBL" id="MFD0689926.1"/>
    </source>
</evidence>
<dbReference type="Pfam" id="PF03473">
    <property type="entry name" value="MOSC"/>
    <property type="match status" value="1"/>
</dbReference>
<dbReference type="PROSITE" id="PS51340">
    <property type="entry name" value="MOSC"/>
    <property type="match status" value="1"/>
</dbReference>
<proteinExistence type="predicted"/>
<dbReference type="InterPro" id="IPR005302">
    <property type="entry name" value="MoCF_Sase_C"/>
</dbReference>
<dbReference type="PANTHER" id="PTHR30212">
    <property type="entry name" value="PROTEIN YIIM"/>
    <property type="match status" value="1"/>
</dbReference>
<dbReference type="PANTHER" id="PTHR30212:SF2">
    <property type="entry name" value="PROTEIN YIIM"/>
    <property type="match status" value="1"/>
</dbReference>
<dbReference type="RefSeq" id="WP_131758996.1">
    <property type="nucleotide sequence ID" value="NZ_CAACUY010000065.1"/>
</dbReference>
<keyword evidence="3" id="KW-1185">Reference proteome</keyword>
<gene>
    <name evidence="2" type="ORF">ACFQZM_35930</name>
</gene>
<sequence length="221" mass="23755">MVDTLAVRGVYVGTPQVAGNDVREVWSAIRKAPVTEPEIALGETGLAGDRQADPVAHGGPDKAVYVYPSANYAFWRAVGSDLEPARVGENLAVAGPDEREVRIGDVWSWGEALVQVSQPRTPCYKLAAHTGRTDVAAHMIGSGRCGWYLRVLRAGRVPTGGELRRVETDPAAPTVHALFTGSYAPRDRVDPAGLRRMIGTPALGEQWRQGVLARLARIEAP</sequence>